<feature type="domain" description="Phosphoribosyltransferase" evidence="2">
    <location>
        <begin position="73"/>
        <end position="136"/>
    </location>
</feature>
<evidence type="ECO:0000313" key="3">
    <source>
        <dbReference type="EMBL" id="MBB5179150.1"/>
    </source>
</evidence>
<dbReference type="RefSeq" id="WP_135502293.1">
    <property type="nucleotide sequence ID" value="NZ_JACHHE010000001.1"/>
</dbReference>
<dbReference type="Pfam" id="PF00156">
    <property type="entry name" value="Pribosyltran"/>
    <property type="match status" value="1"/>
</dbReference>
<reference evidence="3 4" key="1">
    <citation type="submission" date="2020-08" db="EMBL/GenBank/DDBJ databases">
        <title>Genomic Encyclopedia of Type Strains, Phase IV (KMG-IV): sequencing the most valuable type-strain genomes for metagenomic binning, comparative biology and taxonomic classification.</title>
        <authorList>
            <person name="Goeker M."/>
        </authorList>
    </citation>
    <scope>NUCLEOTIDE SEQUENCE [LARGE SCALE GENOMIC DNA]</scope>
    <source>
        <strain evidence="3 4">DSM 15895</strain>
    </source>
</reference>
<dbReference type="CDD" id="cd06223">
    <property type="entry name" value="PRTases_typeI"/>
    <property type="match status" value="1"/>
</dbReference>
<evidence type="ECO:0000259" key="2">
    <source>
        <dbReference type="Pfam" id="PF00156"/>
    </source>
</evidence>
<dbReference type="PANTHER" id="PTHR47505">
    <property type="entry name" value="DNA UTILIZATION PROTEIN YHGH"/>
    <property type="match status" value="1"/>
</dbReference>
<keyword evidence="4" id="KW-1185">Reference proteome</keyword>
<dbReference type="PANTHER" id="PTHR47505:SF1">
    <property type="entry name" value="DNA UTILIZATION PROTEIN YHGH"/>
    <property type="match status" value="1"/>
</dbReference>
<proteinExistence type="inferred from homology"/>
<sequence>MKTYLHQYKFLQDVVLSEVFSGEINEALCKVDAILVPIPMNTEKLKQRTFSQVDELLASAGLPFTHLLSKTAQVQGEKSRQERLESTKLFEWNGKPIPDKIILIDDLYATGTTMRHAAKEMKMAGAGEIKLFTLIRA</sequence>
<dbReference type="AlphaFoldDB" id="A0A7W8CSG1"/>
<dbReference type="InterPro" id="IPR000836">
    <property type="entry name" value="PRTase_dom"/>
</dbReference>
<dbReference type="SUPFAM" id="SSF53271">
    <property type="entry name" value="PRTase-like"/>
    <property type="match status" value="1"/>
</dbReference>
<name>A0A7W8CSG1_9BACL</name>
<dbReference type="Proteomes" id="UP000525923">
    <property type="component" value="Unassembled WGS sequence"/>
</dbReference>
<gene>
    <name evidence="3" type="ORF">HNQ44_000572</name>
</gene>
<accession>A0A7W8CSG1</accession>
<dbReference type="EMBL" id="JACHHE010000001">
    <property type="protein sequence ID" value="MBB5179150.1"/>
    <property type="molecule type" value="Genomic_DNA"/>
</dbReference>
<evidence type="ECO:0000256" key="1">
    <source>
        <dbReference type="ARBA" id="ARBA00008007"/>
    </source>
</evidence>
<organism evidence="3 4">
    <name type="scientific">Planococcus koreensis</name>
    <dbReference type="NCBI Taxonomy" id="112331"/>
    <lineage>
        <taxon>Bacteria</taxon>
        <taxon>Bacillati</taxon>
        <taxon>Bacillota</taxon>
        <taxon>Bacilli</taxon>
        <taxon>Bacillales</taxon>
        <taxon>Caryophanaceae</taxon>
        <taxon>Planococcus</taxon>
    </lineage>
</organism>
<evidence type="ECO:0000313" key="4">
    <source>
        <dbReference type="Proteomes" id="UP000525923"/>
    </source>
</evidence>
<protein>
    <submittedName>
        <fullName evidence="3">Competence protein ComFC</fullName>
    </submittedName>
</protein>
<comment type="similarity">
    <text evidence="1">Belongs to the ComF/GntX family.</text>
</comment>
<dbReference type="OrthoDB" id="9779910at2"/>
<dbReference type="Gene3D" id="3.40.50.2020">
    <property type="match status" value="1"/>
</dbReference>
<comment type="caution">
    <text evidence="3">The sequence shown here is derived from an EMBL/GenBank/DDBJ whole genome shotgun (WGS) entry which is preliminary data.</text>
</comment>
<dbReference type="InterPro" id="IPR051910">
    <property type="entry name" value="ComF/GntX_DNA_util-trans"/>
</dbReference>
<dbReference type="InterPro" id="IPR029057">
    <property type="entry name" value="PRTase-like"/>
</dbReference>